<feature type="compositionally biased region" description="Polar residues" evidence="1">
    <location>
        <begin position="484"/>
        <end position="494"/>
    </location>
</feature>
<feature type="compositionally biased region" description="Low complexity" evidence="1">
    <location>
        <begin position="540"/>
        <end position="565"/>
    </location>
</feature>
<dbReference type="SUPFAM" id="SSF46785">
    <property type="entry name" value="Winged helix' DNA-binding domain"/>
    <property type="match status" value="1"/>
</dbReference>
<evidence type="ECO:0000313" key="2">
    <source>
        <dbReference type="EMBL" id="EHK96196.1"/>
    </source>
</evidence>
<sequence length="696" mass="75159">MASLVIPETGISLGSARGGSSKPGLSAPPTAFGLTISDTVIEDMIKCVQNGQPIQLSLGPQPSLVYGTKTQHLSTSNDPFTTELFQSTNTDYDDDSSSDTETMSYSEQYGEEKLGHFTRHQYLRLFGPNLFGVPKPVGASSKPKNVTASTTGADTALAQLQNSLASEGQRKADNTTKFITNAPALPGQRKGAAKAANKKLLASNRLGADTLRSTPVSPALSGVGSPALAPTSVPLSQVAADKAKASRKPVIHLLATGPMTKAALREALPEVSDNDFDQALEKVADAKGNKWELTKKYWRELDVWTYDYATQEDRQRAIDNAVSKFDNLRLGVTEPEWDRLLPKAERGQGKCLSKLQAQIAQGTARPPKIKLQKDEGSGRDTSAGEEDDSIASKAISKVRKGEPAARSSSQPANTKPRKTSEKEAQTKRLLSNKLNKPIVKPAAKPAASPRPAPAPAKKDKAAKPSGKKVLSSELIIDSDEEADQASQPLQTKPAQPSKKPLPKPVQAKKRPRDEETETSDSSIPLSKKVRKDVPPPPQRVASASQVSNATSNSTVSSNSFKNKNTSPHKSSPLASSPPTNASEFDNNSGRRTTSSSSASPAPYIGNKTSRSPIHKRHHKSSSVTSSSSSNGSTRYLKPELVDTARKYRSFYPKYEELHRELANSRYRDVKKEKTLLDMHERLAKMKQQINEGIVEM</sequence>
<dbReference type="AlphaFoldDB" id="H0EZ42"/>
<feature type="compositionally biased region" description="Low complexity" evidence="1">
    <location>
        <begin position="436"/>
        <end position="447"/>
    </location>
</feature>
<dbReference type="Proteomes" id="UP000005446">
    <property type="component" value="Unassembled WGS sequence"/>
</dbReference>
<evidence type="ECO:0000256" key="1">
    <source>
        <dbReference type="SAM" id="MobiDB-lite"/>
    </source>
</evidence>
<proteinExistence type="predicted"/>
<evidence type="ECO:0000313" key="3">
    <source>
        <dbReference type="Proteomes" id="UP000005446"/>
    </source>
</evidence>
<protein>
    <submittedName>
        <fullName evidence="2">Uncharacterized protein</fullName>
    </submittedName>
</protein>
<feature type="region of interest" description="Disordered" evidence="1">
    <location>
        <begin position="359"/>
        <end position="638"/>
    </location>
</feature>
<organism evidence="2 3">
    <name type="scientific">Glarea lozoyensis (strain ATCC 74030 / MF5533)</name>
    <dbReference type="NCBI Taxonomy" id="1104152"/>
    <lineage>
        <taxon>Eukaryota</taxon>
        <taxon>Fungi</taxon>
        <taxon>Dikarya</taxon>
        <taxon>Ascomycota</taxon>
        <taxon>Pezizomycotina</taxon>
        <taxon>Leotiomycetes</taxon>
        <taxon>Helotiales</taxon>
        <taxon>Helotiaceae</taxon>
        <taxon>Glarea</taxon>
    </lineage>
</organism>
<feature type="compositionally biased region" description="Polar residues" evidence="1">
    <location>
        <begin position="567"/>
        <end position="589"/>
    </location>
</feature>
<feature type="region of interest" description="Disordered" evidence="1">
    <location>
        <begin position="80"/>
        <end position="102"/>
    </location>
</feature>
<feature type="compositionally biased region" description="Low complexity" evidence="1">
    <location>
        <begin position="621"/>
        <end position="632"/>
    </location>
</feature>
<name>H0EZ42_GLAL7</name>
<reference evidence="2 3" key="1">
    <citation type="journal article" date="2012" name="Eukaryot. Cell">
        <title>Genome sequence of the fungus Glarea lozoyensis: the first genome sequence of a species from the Helotiaceae family.</title>
        <authorList>
            <person name="Youssar L."/>
            <person name="Gruening B.A."/>
            <person name="Erxleben A."/>
            <person name="Guenther S."/>
            <person name="Huettel W."/>
        </authorList>
    </citation>
    <scope>NUCLEOTIDE SEQUENCE [LARGE SCALE GENOMIC DNA]</scope>
    <source>
        <strain evidence="3">ATCC 74030 / MF5533</strain>
    </source>
</reference>
<dbReference type="InterPro" id="IPR036390">
    <property type="entry name" value="WH_DNA-bd_sf"/>
</dbReference>
<dbReference type="HOGENOM" id="CLU_013856_1_0_1"/>
<feature type="compositionally biased region" description="Low complexity" evidence="1">
    <location>
        <begin position="590"/>
        <end position="602"/>
    </location>
</feature>
<dbReference type="GO" id="GO:0016567">
    <property type="term" value="P:protein ubiquitination"/>
    <property type="evidence" value="ECO:0007669"/>
    <property type="project" value="UniProtKB-UniPathway"/>
</dbReference>
<dbReference type="UniPathway" id="UPA00143"/>
<comment type="caution">
    <text evidence="2">The sequence shown here is derived from an EMBL/GenBank/DDBJ whole genome shotgun (WGS) entry which is preliminary data.</text>
</comment>
<dbReference type="OrthoDB" id="2587563at2759"/>
<accession>H0EZ42</accession>
<gene>
    <name evidence="2" type="ORF">M7I_8104</name>
</gene>
<dbReference type="InterPro" id="IPR042065">
    <property type="entry name" value="E3_ELL-like"/>
</dbReference>
<keyword evidence="3" id="KW-1185">Reference proteome</keyword>
<dbReference type="Gene3D" id="1.10.10.2670">
    <property type="entry name" value="E3 ubiquitin-protein ligase"/>
    <property type="match status" value="1"/>
</dbReference>
<dbReference type="EMBL" id="AGUE01000270">
    <property type="protein sequence ID" value="EHK96196.1"/>
    <property type="molecule type" value="Genomic_DNA"/>
</dbReference>
<dbReference type="InParanoid" id="H0EZ42"/>